<accession>A0A386JC79</accession>
<evidence type="ECO:0008006" key="3">
    <source>
        <dbReference type="Google" id="ProtNLM"/>
    </source>
</evidence>
<feature type="transmembrane region" description="Helical" evidence="1">
    <location>
        <begin position="26"/>
        <end position="50"/>
    </location>
</feature>
<dbReference type="AlphaFoldDB" id="A0A386JC79"/>
<organism evidence="2">
    <name type="scientific">Clostridioides difficile</name>
    <name type="common">Peptoclostridium difficile</name>
    <dbReference type="NCBI Taxonomy" id="1496"/>
    <lineage>
        <taxon>Bacteria</taxon>
        <taxon>Bacillati</taxon>
        <taxon>Bacillota</taxon>
        <taxon>Clostridia</taxon>
        <taxon>Peptostreptococcales</taxon>
        <taxon>Peptostreptococcaceae</taxon>
        <taxon>Clostridioides</taxon>
    </lineage>
</organism>
<keyword evidence="1" id="KW-1133">Transmembrane helix</keyword>
<dbReference type="InterPro" id="IPR025469">
    <property type="entry name" value="DUF4320"/>
</dbReference>
<keyword evidence="1" id="KW-0812">Transmembrane</keyword>
<protein>
    <recommendedName>
        <fullName evidence="3">DUF4320 family protein</fullName>
    </recommendedName>
</protein>
<dbReference type="Pfam" id="PF14208">
    <property type="entry name" value="DUF4320"/>
    <property type="match status" value="1"/>
</dbReference>
<gene>
    <name evidence="2" type="ORF">pHSJD-312_00104</name>
</gene>
<dbReference type="RefSeq" id="WP_172693321.1">
    <property type="nucleotide sequence ID" value="NZ_MG973074.1"/>
</dbReference>
<geneLocation type="plasmid" evidence="2">
    <name>pHSJD-312</name>
</geneLocation>
<evidence type="ECO:0000256" key="1">
    <source>
        <dbReference type="SAM" id="Phobius"/>
    </source>
</evidence>
<name>A0A386JC79_CLODI</name>
<reference evidence="2" key="1">
    <citation type="journal article" date="2018" name="Sci. Rep.">
        <title>Novel Clade C-I Clostridium difficile strains escape diagnostic tests, differ in pathogenicity potential and carry toxins on extrachromosomal elements.</title>
        <authorList>
            <person name="Ramirez-Vargas G."/>
            <person name="Lopez-Urena D."/>
            <person name="Badilla A."/>
            <person name="Orozco-Aguilar J."/>
            <person name="Murillo T."/>
            <person name="Rojas P."/>
            <person name="Riedel T."/>
            <person name="Overmann J."/>
            <person name="Gonzalez G."/>
            <person name="Chaves-Olarte E."/>
            <person name="Quesada-Gomez C."/>
            <person name="Rodriguez C."/>
        </authorList>
    </citation>
    <scope>NUCLEOTIDE SEQUENCE</scope>
    <source>
        <strain evidence="2">HSJD-312</strain>
        <plasmid evidence="2">pHSJD-312</plasmid>
    </source>
</reference>
<dbReference type="EMBL" id="MG973074">
    <property type="protein sequence ID" value="AYD68725.1"/>
    <property type="molecule type" value="Genomic_DNA"/>
</dbReference>
<evidence type="ECO:0000313" key="2">
    <source>
        <dbReference type="EMBL" id="AYD68725.1"/>
    </source>
</evidence>
<sequence length="147" mass="16703">MKKILKSKKDLYQPIRNEKGAIDESIWIIIIIFIVALLVGLVINVLPVIIAKSQLNHYANEIVRIAEISGEVGKDVDNEIEKLNKSIVEPDRIEWSTKYINGTNKVQLNEEIKVTVKKTMDLSFFDFASFPVPLVSNATGRSEAYWK</sequence>
<keyword evidence="2" id="KW-0614">Plasmid</keyword>
<proteinExistence type="predicted"/>
<keyword evidence="1" id="KW-0472">Membrane</keyword>